<gene>
    <name evidence="15" type="ORF">CASFOL_012661</name>
</gene>
<comment type="caution">
    <text evidence="15">The sequence shown here is derived from an EMBL/GenBank/DDBJ whole genome shotgun (WGS) entry which is preliminary data.</text>
</comment>
<comment type="catalytic activity">
    <reaction evidence="11">
        <text>(1,4-alpha-D-galacturonosyl)n+m + H2O = (1,4-alpha-D-galacturonosyl)n + (1,4-alpha-D-galacturonosyl)m.</text>
        <dbReference type="EC" id="3.2.1.15"/>
    </reaction>
</comment>
<dbReference type="Proteomes" id="UP001632038">
    <property type="component" value="Unassembled WGS sequence"/>
</dbReference>
<dbReference type="InterPro" id="IPR000743">
    <property type="entry name" value="Glyco_hydro_28"/>
</dbReference>
<dbReference type="SUPFAM" id="SSF51126">
    <property type="entry name" value="Pectin lyase-like"/>
    <property type="match status" value="1"/>
</dbReference>
<evidence type="ECO:0000256" key="12">
    <source>
        <dbReference type="PROSITE-ProRule" id="PRU10052"/>
    </source>
</evidence>
<sequence>MSKLLIMFLCFLVLLSFPLKSAGKVFPDEFDILTELEEFEIEEEDDDEFELFDFPSWNDPSPNKIVVNVDSFGAVGDGVADDTQAFVNAWKQACPIQKSVMLVPKSKTYLVKATTFNGPCAPKFVVQIEGTIVAPSDPETWDPTSPRTWLVFNNLTRFVIQGLGVVEGSGAKWWANSCKKNKSNPCISAPTALTIDSSSAVKMKGLTIQNGQQMNVIVARSSVVRLMGVKVSAPASSPNTDGIHLTSSTNVVLQNCKIGTGDDCISIVNGCSNIKMKNIYCGPGHGISIGSLGNNNSTAKVEGIVLDNGYLNNTNNGLRLKTYQGGTGYAKAIRFQNVHMENVANPVIIDQFYCDSKTKCPIMPSAVQISQIMYRNITGTSPSKNVMKFACSDTIPCTNIILSNISLKSIDGPAETYCNSASGITRGSIQPSADCLLSSSDKAAAKIILQENEAEHVIHTEL</sequence>
<evidence type="ECO:0000313" key="15">
    <source>
        <dbReference type="EMBL" id="KAL3641846.1"/>
    </source>
</evidence>
<keyword evidence="16" id="KW-1185">Reference proteome</keyword>
<keyword evidence="9 13" id="KW-0326">Glycosidase</keyword>
<evidence type="ECO:0000256" key="14">
    <source>
        <dbReference type="SAM" id="SignalP"/>
    </source>
</evidence>
<dbReference type="FunFam" id="2.160.20.10:FF:000032">
    <property type="entry name" value="Pectin lyase-like superfamily protein"/>
    <property type="match status" value="1"/>
</dbReference>
<reference evidence="16" key="1">
    <citation type="journal article" date="2024" name="IScience">
        <title>Strigolactones Initiate the Formation of Haustorium-like Structures in Castilleja.</title>
        <authorList>
            <person name="Buerger M."/>
            <person name="Peterson D."/>
            <person name="Chory J."/>
        </authorList>
    </citation>
    <scope>NUCLEOTIDE SEQUENCE [LARGE SCALE GENOMIC DNA]</scope>
</reference>
<feature type="active site" evidence="12">
    <location>
        <position position="285"/>
    </location>
</feature>
<dbReference type="EC" id="3.2.1.15" evidence="3"/>
<keyword evidence="7" id="KW-0677">Repeat</keyword>
<proteinExistence type="inferred from homology"/>
<dbReference type="GO" id="GO:0071555">
    <property type="term" value="P:cell wall organization"/>
    <property type="evidence" value="ECO:0007669"/>
    <property type="project" value="UniProtKB-KW"/>
</dbReference>
<evidence type="ECO:0000256" key="9">
    <source>
        <dbReference type="ARBA" id="ARBA00023295"/>
    </source>
</evidence>
<feature type="signal peptide" evidence="14">
    <location>
        <begin position="1"/>
        <end position="23"/>
    </location>
</feature>
<comment type="subcellular location">
    <subcellularLocation>
        <location evidence="1">Secreted</location>
        <location evidence="1">Cell wall</location>
    </subcellularLocation>
</comment>
<protein>
    <recommendedName>
        <fullName evidence="3">endo-polygalacturonase</fullName>
        <ecNumber evidence="3">3.2.1.15</ecNumber>
    </recommendedName>
</protein>
<keyword evidence="8 13" id="KW-0378">Hydrolase</keyword>
<keyword evidence="10" id="KW-0961">Cell wall biogenesis/degradation</keyword>
<evidence type="ECO:0000256" key="5">
    <source>
        <dbReference type="ARBA" id="ARBA00022525"/>
    </source>
</evidence>
<evidence type="ECO:0000256" key="10">
    <source>
        <dbReference type="ARBA" id="ARBA00023316"/>
    </source>
</evidence>
<feature type="chain" id="PRO_5044835578" description="endo-polygalacturonase" evidence="14">
    <location>
        <begin position="24"/>
        <end position="462"/>
    </location>
</feature>
<evidence type="ECO:0000313" key="16">
    <source>
        <dbReference type="Proteomes" id="UP001632038"/>
    </source>
</evidence>
<accession>A0ABD3DLS9</accession>
<dbReference type="Pfam" id="PF00295">
    <property type="entry name" value="Glyco_hydro_28"/>
    <property type="match status" value="1"/>
</dbReference>
<keyword evidence="6 14" id="KW-0732">Signal</keyword>
<dbReference type="Gene3D" id="2.160.20.10">
    <property type="entry name" value="Single-stranded right-handed beta-helix, Pectin lyase-like"/>
    <property type="match status" value="1"/>
</dbReference>
<keyword evidence="4" id="KW-0134">Cell wall</keyword>
<organism evidence="15 16">
    <name type="scientific">Castilleja foliolosa</name>
    <dbReference type="NCBI Taxonomy" id="1961234"/>
    <lineage>
        <taxon>Eukaryota</taxon>
        <taxon>Viridiplantae</taxon>
        <taxon>Streptophyta</taxon>
        <taxon>Embryophyta</taxon>
        <taxon>Tracheophyta</taxon>
        <taxon>Spermatophyta</taxon>
        <taxon>Magnoliopsida</taxon>
        <taxon>eudicotyledons</taxon>
        <taxon>Gunneridae</taxon>
        <taxon>Pentapetalae</taxon>
        <taxon>asterids</taxon>
        <taxon>lamiids</taxon>
        <taxon>Lamiales</taxon>
        <taxon>Orobanchaceae</taxon>
        <taxon>Pedicularideae</taxon>
        <taxon>Castillejinae</taxon>
        <taxon>Castilleja</taxon>
    </lineage>
</organism>
<dbReference type="InterPro" id="IPR012334">
    <property type="entry name" value="Pectin_lyas_fold"/>
</dbReference>
<dbReference type="EMBL" id="JAVIJP010000016">
    <property type="protein sequence ID" value="KAL3641846.1"/>
    <property type="molecule type" value="Genomic_DNA"/>
</dbReference>
<dbReference type="InterPro" id="IPR011050">
    <property type="entry name" value="Pectin_lyase_fold/virulence"/>
</dbReference>
<evidence type="ECO:0000256" key="11">
    <source>
        <dbReference type="ARBA" id="ARBA00034074"/>
    </source>
</evidence>
<dbReference type="PROSITE" id="PS00502">
    <property type="entry name" value="POLYGALACTURONASE"/>
    <property type="match status" value="1"/>
</dbReference>
<evidence type="ECO:0000256" key="6">
    <source>
        <dbReference type="ARBA" id="ARBA00022729"/>
    </source>
</evidence>
<evidence type="ECO:0000256" key="2">
    <source>
        <dbReference type="ARBA" id="ARBA00008834"/>
    </source>
</evidence>
<evidence type="ECO:0000256" key="7">
    <source>
        <dbReference type="ARBA" id="ARBA00022737"/>
    </source>
</evidence>
<evidence type="ECO:0000256" key="13">
    <source>
        <dbReference type="RuleBase" id="RU361169"/>
    </source>
</evidence>
<evidence type="ECO:0000256" key="4">
    <source>
        <dbReference type="ARBA" id="ARBA00022512"/>
    </source>
</evidence>
<name>A0ABD3DLS9_9LAMI</name>
<dbReference type="GO" id="GO:0004650">
    <property type="term" value="F:polygalacturonase activity"/>
    <property type="evidence" value="ECO:0007669"/>
    <property type="project" value="UniProtKB-EC"/>
</dbReference>
<dbReference type="AlphaFoldDB" id="A0ABD3DLS9"/>
<dbReference type="PANTHER" id="PTHR31375">
    <property type="match status" value="1"/>
</dbReference>
<evidence type="ECO:0000256" key="1">
    <source>
        <dbReference type="ARBA" id="ARBA00004191"/>
    </source>
</evidence>
<evidence type="ECO:0000256" key="3">
    <source>
        <dbReference type="ARBA" id="ARBA00012736"/>
    </source>
</evidence>
<comment type="similarity">
    <text evidence="2 13">Belongs to the glycosyl hydrolase 28 family.</text>
</comment>
<keyword evidence="5" id="KW-0964">Secreted</keyword>
<evidence type="ECO:0000256" key="8">
    <source>
        <dbReference type="ARBA" id="ARBA00022801"/>
    </source>
</evidence>